<evidence type="ECO:0000313" key="2">
    <source>
        <dbReference type="Proteomes" id="UP000253919"/>
    </source>
</evidence>
<reference evidence="1 2" key="1">
    <citation type="submission" date="2018-04" db="EMBL/GenBank/DDBJ databases">
        <title>Adhaeribacter sp. HMF7616 genome sequencing and assembly.</title>
        <authorList>
            <person name="Kang H."/>
            <person name="Kang J."/>
            <person name="Cha I."/>
            <person name="Kim H."/>
            <person name="Joh K."/>
        </authorList>
    </citation>
    <scope>NUCLEOTIDE SEQUENCE [LARGE SCALE GENOMIC DNA]</scope>
    <source>
        <strain evidence="1 2">HMF7616</strain>
    </source>
</reference>
<dbReference type="RefSeq" id="WP_199474316.1">
    <property type="nucleotide sequence ID" value="NZ_QASA01000001.1"/>
</dbReference>
<dbReference type="AlphaFoldDB" id="A0A369QSX7"/>
<organism evidence="1 2">
    <name type="scientific">Adhaeribacter pallidiroseus</name>
    <dbReference type="NCBI Taxonomy" id="2072847"/>
    <lineage>
        <taxon>Bacteria</taxon>
        <taxon>Pseudomonadati</taxon>
        <taxon>Bacteroidota</taxon>
        <taxon>Cytophagia</taxon>
        <taxon>Cytophagales</taxon>
        <taxon>Hymenobacteraceae</taxon>
        <taxon>Adhaeribacter</taxon>
    </lineage>
</organism>
<sequence>MNHADFLKEGYVSQIGYPPLRIDILNSIDGVMFLSAYENKQILKLNNIDINYISLQDLIANKKASGRSQDLTDLKQLHKLSKKNK</sequence>
<dbReference type="InterPro" id="IPR043519">
    <property type="entry name" value="NT_sf"/>
</dbReference>
<accession>A0A369QSX7</accession>
<name>A0A369QSX7_9BACT</name>
<dbReference type="Proteomes" id="UP000253919">
    <property type="component" value="Unassembled WGS sequence"/>
</dbReference>
<gene>
    <name evidence="1" type="ORF">AHMF7616_04560</name>
</gene>
<keyword evidence="2" id="KW-1185">Reference proteome</keyword>
<evidence type="ECO:0000313" key="1">
    <source>
        <dbReference type="EMBL" id="RDC65929.1"/>
    </source>
</evidence>
<dbReference type="EMBL" id="QASA01000001">
    <property type="protein sequence ID" value="RDC65929.1"/>
    <property type="molecule type" value="Genomic_DNA"/>
</dbReference>
<dbReference type="SUPFAM" id="SSF81301">
    <property type="entry name" value="Nucleotidyltransferase"/>
    <property type="match status" value="1"/>
</dbReference>
<comment type="caution">
    <text evidence="1">The sequence shown here is derived from an EMBL/GenBank/DDBJ whole genome shotgun (WGS) entry which is preliminary data.</text>
</comment>
<proteinExistence type="predicted"/>
<protein>
    <submittedName>
        <fullName evidence="1">Uncharacterized protein</fullName>
    </submittedName>
</protein>